<dbReference type="PANTHER" id="PTHR47481">
    <property type="match status" value="1"/>
</dbReference>
<sequence length="146" mass="16092">MAPSLLHRDVKIVNDVWITATRLFVAVSGAKLSRIHHDLHSIKKGAMSIMEYVAKIQNTCALIDAAKSRIFEAEKVEIVLAGLPSEYDIVLTLASFSSEPLPFQCLVDVFLEFESQQVRAVQEEPVHAHLVEALSSPVVVNSGRRG</sequence>
<reference evidence="1" key="1">
    <citation type="journal article" date="2020" name="Nat. Genet.">
        <title>Genomic diversifications of five Gossypium allopolyploid species and their impact on cotton improvement.</title>
        <authorList>
            <person name="Chen Z.J."/>
            <person name="Sreedasyam A."/>
            <person name="Ando A."/>
            <person name="Song Q."/>
            <person name="De Santiago L.M."/>
            <person name="Hulse-Kemp A.M."/>
            <person name="Ding M."/>
            <person name="Ye W."/>
            <person name="Kirkbride R.C."/>
            <person name="Jenkins J."/>
            <person name="Plott C."/>
            <person name="Lovell J."/>
            <person name="Lin Y.M."/>
            <person name="Vaughn R."/>
            <person name="Liu B."/>
            <person name="Simpson S."/>
            <person name="Scheffler B.E."/>
            <person name="Wen L."/>
            <person name="Saski C.A."/>
            <person name="Grover C.E."/>
            <person name="Hu G."/>
            <person name="Conover J.L."/>
            <person name="Carlson J.W."/>
            <person name="Shu S."/>
            <person name="Boston L.B."/>
            <person name="Williams M."/>
            <person name="Peterson D.G."/>
            <person name="McGee K."/>
            <person name="Jones D.C."/>
            <person name="Wendel J.F."/>
            <person name="Stelly D.M."/>
            <person name="Grimwood J."/>
            <person name="Schmutz J."/>
        </authorList>
    </citation>
    <scope>NUCLEOTIDE SEQUENCE [LARGE SCALE GENOMIC DNA]</scope>
    <source>
        <strain evidence="1">cv. TM-1</strain>
    </source>
</reference>
<accession>A0ABM2ZQD3</accession>
<dbReference type="GeneID" id="121214746"/>
<gene>
    <name evidence="2" type="primary">LOC121214746</name>
</gene>
<dbReference type="PANTHER" id="PTHR47481:SF10">
    <property type="entry name" value="COPIA-LIKE POLYPROTEIN_RETROTRANSPOSON"/>
    <property type="match status" value="1"/>
</dbReference>
<evidence type="ECO:0000313" key="2">
    <source>
        <dbReference type="RefSeq" id="XP_040944852.1"/>
    </source>
</evidence>
<reference evidence="2" key="2">
    <citation type="submission" date="2025-08" db="UniProtKB">
        <authorList>
            <consortium name="RefSeq"/>
        </authorList>
    </citation>
    <scope>IDENTIFICATION</scope>
</reference>
<organism evidence="1 2">
    <name type="scientific">Gossypium hirsutum</name>
    <name type="common">Upland cotton</name>
    <name type="synonym">Gossypium mexicanum</name>
    <dbReference type="NCBI Taxonomy" id="3635"/>
    <lineage>
        <taxon>Eukaryota</taxon>
        <taxon>Viridiplantae</taxon>
        <taxon>Streptophyta</taxon>
        <taxon>Embryophyta</taxon>
        <taxon>Tracheophyta</taxon>
        <taxon>Spermatophyta</taxon>
        <taxon>Magnoliopsida</taxon>
        <taxon>eudicotyledons</taxon>
        <taxon>Gunneridae</taxon>
        <taxon>Pentapetalae</taxon>
        <taxon>rosids</taxon>
        <taxon>malvids</taxon>
        <taxon>Malvales</taxon>
        <taxon>Malvaceae</taxon>
        <taxon>Malvoideae</taxon>
        <taxon>Gossypium</taxon>
    </lineage>
</organism>
<dbReference type="RefSeq" id="XP_040944852.1">
    <property type="nucleotide sequence ID" value="XM_041088918.1"/>
</dbReference>
<evidence type="ECO:0000313" key="1">
    <source>
        <dbReference type="Proteomes" id="UP000818029"/>
    </source>
</evidence>
<protein>
    <submittedName>
        <fullName evidence="2">Uncharacterized protein</fullName>
    </submittedName>
</protein>
<keyword evidence="1" id="KW-1185">Reference proteome</keyword>
<dbReference type="Proteomes" id="UP000818029">
    <property type="component" value="Chromosome D02"/>
</dbReference>
<proteinExistence type="predicted"/>
<name>A0ABM2ZQD3_GOSHI</name>